<keyword evidence="2" id="KW-1185">Reference proteome</keyword>
<protein>
    <recommendedName>
        <fullName evidence="3">40-residue YVTN family beta-propeller repeat-containing protein</fullName>
    </recommendedName>
</protein>
<dbReference type="PANTHER" id="PTHR47197">
    <property type="entry name" value="PROTEIN NIRF"/>
    <property type="match status" value="1"/>
</dbReference>
<dbReference type="EMBL" id="FZNY01000004">
    <property type="protein sequence ID" value="SNR93030.1"/>
    <property type="molecule type" value="Genomic_DNA"/>
</dbReference>
<reference evidence="1 2" key="1">
    <citation type="submission" date="2017-06" db="EMBL/GenBank/DDBJ databases">
        <authorList>
            <person name="Kim H.J."/>
            <person name="Triplett B.A."/>
        </authorList>
    </citation>
    <scope>NUCLEOTIDE SEQUENCE [LARGE SCALE GENOMIC DNA]</scope>
    <source>
        <strain evidence="1 2">DSM 25597</strain>
    </source>
</reference>
<proteinExistence type="predicted"/>
<evidence type="ECO:0008006" key="3">
    <source>
        <dbReference type="Google" id="ProtNLM"/>
    </source>
</evidence>
<gene>
    <name evidence="1" type="ORF">SAMN06265376_104308</name>
</gene>
<dbReference type="Proteomes" id="UP000198379">
    <property type="component" value="Unassembled WGS sequence"/>
</dbReference>
<evidence type="ECO:0000313" key="2">
    <source>
        <dbReference type="Proteomes" id="UP000198379"/>
    </source>
</evidence>
<dbReference type="SUPFAM" id="SSF51004">
    <property type="entry name" value="C-terminal (heme d1) domain of cytochrome cd1-nitrite reductase"/>
    <property type="match status" value="2"/>
</dbReference>
<dbReference type="InterPro" id="IPR051200">
    <property type="entry name" value="Host-pathogen_enzymatic-act"/>
</dbReference>
<evidence type="ECO:0000313" key="1">
    <source>
        <dbReference type="EMBL" id="SNR93030.1"/>
    </source>
</evidence>
<sequence>MIHPLDSHYNYRRFYKNLTKEFQSLQFIVTNSTDTAQRVRLWGANSDLSVSTTDTFDNRFNENRSIVVGSYPQGMVYNPANDLFYVVNQLSDDVSVFNSQGEVLHTIALASIPFTVSYSPIAITVHTKADSPNYGEVYVLSSIRDSISVIALDFTISEELSVIKRPTSFVYNPIDDALYVTGITEANIFVIDTPTRAVAQRSIEGIPSSMGLDSDTGNVFIHIPVLQEVFIYDTAHNRVGLIDQVTKDIIAWAYHPLARHIYGILANDASLLAIDTTSFVASEIPLEGVGGSIAYSVSEGLLYIGETTNNQVLRLNADNDFIDPYPIVDFETGIAIHPTSGLVAVSKATTNSVTLGLVVKQGVSIKEDYDEYRQEFQFNPALVKHLKIISSDRLISTLELEDVSISGKRDRRFLSISNYSSPQNFLSVAEVFDIDGCVIDGLHRWYFTIPAQTTITLLIYYKKLDWFGVLENELDRQ</sequence>
<dbReference type="AlphaFoldDB" id="A0A239ABQ8"/>
<dbReference type="InterPro" id="IPR011048">
    <property type="entry name" value="Haem_d1_sf"/>
</dbReference>
<name>A0A239ABQ8_9FLAO</name>
<dbReference type="Gene3D" id="2.130.10.10">
    <property type="entry name" value="YVTN repeat-like/Quinoprotein amine dehydrogenase"/>
    <property type="match status" value="2"/>
</dbReference>
<dbReference type="InterPro" id="IPR015943">
    <property type="entry name" value="WD40/YVTN_repeat-like_dom_sf"/>
</dbReference>
<organism evidence="1 2">
    <name type="scientific">Dokdonia pacifica</name>
    <dbReference type="NCBI Taxonomy" id="1627892"/>
    <lineage>
        <taxon>Bacteria</taxon>
        <taxon>Pseudomonadati</taxon>
        <taxon>Bacteroidota</taxon>
        <taxon>Flavobacteriia</taxon>
        <taxon>Flavobacteriales</taxon>
        <taxon>Flavobacteriaceae</taxon>
        <taxon>Dokdonia</taxon>
    </lineage>
</organism>
<accession>A0A239ABQ8</accession>
<dbReference type="PANTHER" id="PTHR47197:SF3">
    <property type="entry name" value="DIHYDRO-HEME D1 DEHYDROGENASE"/>
    <property type="match status" value="1"/>
</dbReference>